<comment type="caution">
    <text evidence="2">The sequence shown here is derived from an EMBL/GenBank/DDBJ whole genome shotgun (WGS) entry which is preliminary data.</text>
</comment>
<gene>
    <name evidence="2" type="ORF">CPB84DRAFT_1851071</name>
</gene>
<feature type="compositionally biased region" description="Acidic residues" evidence="1">
    <location>
        <begin position="164"/>
        <end position="182"/>
    </location>
</feature>
<evidence type="ECO:0000313" key="3">
    <source>
        <dbReference type="Proteomes" id="UP000724874"/>
    </source>
</evidence>
<evidence type="ECO:0000256" key="1">
    <source>
        <dbReference type="SAM" id="MobiDB-lite"/>
    </source>
</evidence>
<accession>A0A9P5TJB1</accession>
<organism evidence="2 3">
    <name type="scientific">Gymnopilus junonius</name>
    <name type="common">Spectacular rustgill mushroom</name>
    <name type="synonym">Gymnopilus spectabilis subsp. junonius</name>
    <dbReference type="NCBI Taxonomy" id="109634"/>
    <lineage>
        <taxon>Eukaryota</taxon>
        <taxon>Fungi</taxon>
        <taxon>Dikarya</taxon>
        <taxon>Basidiomycota</taxon>
        <taxon>Agaricomycotina</taxon>
        <taxon>Agaricomycetes</taxon>
        <taxon>Agaricomycetidae</taxon>
        <taxon>Agaricales</taxon>
        <taxon>Agaricineae</taxon>
        <taxon>Hymenogastraceae</taxon>
        <taxon>Gymnopilus</taxon>
    </lineage>
</organism>
<dbReference type="Proteomes" id="UP000724874">
    <property type="component" value="Unassembled WGS sequence"/>
</dbReference>
<feature type="region of interest" description="Disordered" evidence="1">
    <location>
        <begin position="151"/>
        <end position="182"/>
    </location>
</feature>
<keyword evidence="3" id="KW-1185">Reference proteome</keyword>
<proteinExistence type="predicted"/>
<dbReference type="OrthoDB" id="508139at2759"/>
<protein>
    <submittedName>
        <fullName evidence="2">Uncharacterized protein</fullName>
    </submittedName>
</protein>
<evidence type="ECO:0000313" key="2">
    <source>
        <dbReference type="EMBL" id="KAF8883090.1"/>
    </source>
</evidence>
<dbReference type="AlphaFoldDB" id="A0A9P5TJB1"/>
<sequence>MRYRLAEQVSSQYNALTSPSFLSTFIPRQPLSPSEILHQPTLQYIPFPFQQHIYNTFNEGLTTLFRALYILLEPEIGTERLYGFERAWMDKVFELSKRGPTPQAVLEVASGLGYMDVGPVKFYLNKGGKVEYIFDAVIDMAKEQSVLGDGSFEDRFDVRPDNQNSEDDQPEEDDFNSDSDESIDEELEAAALAALEAAFGKETHGRGEDSYTHIPKCSNDLAFDLVRKNVGLLAVAGPGLKGRWGPYFYEEFDFEGLGVYDVWMDGSEVERLG</sequence>
<dbReference type="EMBL" id="JADNYJ010000118">
    <property type="protein sequence ID" value="KAF8883090.1"/>
    <property type="molecule type" value="Genomic_DNA"/>
</dbReference>
<name>A0A9P5TJB1_GYMJU</name>
<reference evidence="2" key="1">
    <citation type="submission" date="2020-11" db="EMBL/GenBank/DDBJ databases">
        <authorList>
            <consortium name="DOE Joint Genome Institute"/>
            <person name="Ahrendt S."/>
            <person name="Riley R."/>
            <person name="Andreopoulos W."/>
            <person name="LaButti K."/>
            <person name="Pangilinan J."/>
            <person name="Ruiz-duenas F.J."/>
            <person name="Barrasa J.M."/>
            <person name="Sanchez-Garcia M."/>
            <person name="Camarero S."/>
            <person name="Miyauchi S."/>
            <person name="Serrano A."/>
            <person name="Linde D."/>
            <person name="Babiker R."/>
            <person name="Drula E."/>
            <person name="Ayuso-Fernandez I."/>
            <person name="Pacheco R."/>
            <person name="Padilla G."/>
            <person name="Ferreira P."/>
            <person name="Barriuso J."/>
            <person name="Kellner H."/>
            <person name="Castanera R."/>
            <person name="Alfaro M."/>
            <person name="Ramirez L."/>
            <person name="Pisabarro A.G."/>
            <person name="Kuo A."/>
            <person name="Tritt A."/>
            <person name="Lipzen A."/>
            <person name="He G."/>
            <person name="Yan M."/>
            <person name="Ng V."/>
            <person name="Cullen D."/>
            <person name="Martin F."/>
            <person name="Rosso M.-N."/>
            <person name="Henrissat B."/>
            <person name="Hibbett D."/>
            <person name="Martinez A.T."/>
            <person name="Grigoriev I.V."/>
        </authorList>
    </citation>
    <scope>NUCLEOTIDE SEQUENCE</scope>
    <source>
        <strain evidence="2">AH 44721</strain>
    </source>
</reference>